<feature type="compositionally biased region" description="Basic and acidic residues" evidence="1">
    <location>
        <begin position="158"/>
        <end position="173"/>
    </location>
</feature>
<dbReference type="Proteomes" id="UP001153269">
    <property type="component" value="Unassembled WGS sequence"/>
</dbReference>
<comment type="caution">
    <text evidence="2">The sequence shown here is derived from an EMBL/GenBank/DDBJ whole genome shotgun (WGS) entry which is preliminary data.</text>
</comment>
<accession>A0A9N7Z9H3</accession>
<evidence type="ECO:0000313" key="2">
    <source>
        <dbReference type="EMBL" id="CAB1455671.1"/>
    </source>
</evidence>
<sequence>MGSHCEAHMCVDSSIHPGRRAGRRTWVVREEEDEQGKPTEARADIYRCVAESGRVRPSRPSRCLPGRPRPLRASGAEHDGTEEEEEEEEEEMKRRRVTAQTAPASEAHRHRVTIFLALVAQSSPPRPSSSSSSSSSFSSSSSSSIAHYGLCSLAGVDSQREPECERTETIGHR</sequence>
<dbReference type="AlphaFoldDB" id="A0A9N7Z9H3"/>
<proteinExistence type="predicted"/>
<feature type="region of interest" description="Disordered" evidence="1">
    <location>
        <begin position="15"/>
        <end position="173"/>
    </location>
</feature>
<evidence type="ECO:0000313" key="3">
    <source>
        <dbReference type="Proteomes" id="UP001153269"/>
    </source>
</evidence>
<gene>
    <name evidence="2" type="ORF">PLEPLA_LOCUS43452</name>
</gene>
<keyword evidence="3" id="KW-1185">Reference proteome</keyword>
<evidence type="ECO:0000256" key="1">
    <source>
        <dbReference type="SAM" id="MobiDB-lite"/>
    </source>
</evidence>
<feature type="compositionally biased region" description="Low complexity" evidence="1">
    <location>
        <begin position="128"/>
        <end position="144"/>
    </location>
</feature>
<feature type="compositionally biased region" description="Acidic residues" evidence="1">
    <location>
        <begin position="80"/>
        <end position="90"/>
    </location>
</feature>
<protein>
    <submittedName>
        <fullName evidence="2">Uncharacterized protein</fullName>
    </submittedName>
</protein>
<name>A0A9N7Z9H3_PLEPL</name>
<reference evidence="2" key="1">
    <citation type="submission" date="2020-03" db="EMBL/GenBank/DDBJ databases">
        <authorList>
            <person name="Weist P."/>
        </authorList>
    </citation>
    <scope>NUCLEOTIDE SEQUENCE</scope>
</reference>
<dbReference type="EMBL" id="CADEAL010004266">
    <property type="protein sequence ID" value="CAB1455671.1"/>
    <property type="molecule type" value="Genomic_DNA"/>
</dbReference>
<organism evidence="2 3">
    <name type="scientific">Pleuronectes platessa</name>
    <name type="common">European plaice</name>
    <dbReference type="NCBI Taxonomy" id="8262"/>
    <lineage>
        <taxon>Eukaryota</taxon>
        <taxon>Metazoa</taxon>
        <taxon>Chordata</taxon>
        <taxon>Craniata</taxon>
        <taxon>Vertebrata</taxon>
        <taxon>Euteleostomi</taxon>
        <taxon>Actinopterygii</taxon>
        <taxon>Neopterygii</taxon>
        <taxon>Teleostei</taxon>
        <taxon>Neoteleostei</taxon>
        <taxon>Acanthomorphata</taxon>
        <taxon>Carangaria</taxon>
        <taxon>Pleuronectiformes</taxon>
        <taxon>Pleuronectoidei</taxon>
        <taxon>Pleuronectidae</taxon>
        <taxon>Pleuronectes</taxon>
    </lineage>
</organism>
<feature type="compositionally biased region" description="Basic and acidic residues" evidence="1">
    <location>
        <begin position="35"/>
        <end position="45"/>
    </location>
</feature>